<feature type="domain" description="Tape measure protein N-terminal" evidence="1">
    <location>
        <begin position="72"/>
        <end position="264"/>
    </location>
</feature>
<dbReference type="InterPro" id="IPR013491">
    <property type="entry name" value="Tape_meas_N"/>
</dbReference>
<comment type="caution">
    <text evidence="2">The sequence shown here is derived from an EMBL/GenBank/DDBJ whole genome shotgun (WGS) entry which is preliminary data.</text>
</comment>
<evidence type="ECO:0000313" key="3">
    <source>
        <dbReference type="Proteomes" id="UP000253324"/>
    </source>
</evidence>
<name>A0A368YL16_9HYPH</name>
<dbReference type="Pfam" id="PF20155">
    <property type="entry name" value="TMP_3"/>
    <property type="match status" value="1"/>
</dbReference>
<gene>
    <name evidence="2" type="ORF">C7476_11287</name>
</gene>
<dbReference type="EMBL" id="QPJM01000012">
    <property type="protein sequence ID" value="RCW80931.1"/>
    <property type="molecule type" value="Genomic_DNA"/>
</dbReference>
<dbReference type="AlphaFoldDB" id="A0A368YL16"/>
<proteinExistence type="predicted"/>
<evidence type="ECO:0000259" key="1">
    <source>
        <dbReference type="Pfam" id="PF20155"/>
    </source>
</evidence>
<dbReference type="RefSeq" id="WP_114431484.1">
    <property type="nucleotide sequence ID" value="NZ_QPJM01000012.1"/>
</dbReference>
<dbReference type="NCBIfam" id="TIGR02675">
    <property type="entry name" value="tape_meas_nterm"/>
    <property type="match status" value="1"/>
</dbReference>
<keyword evidence="3" id="KW-1185">Reference proteome</keyword>
<reference evidence="2 3" key="1">
    <citation type="submission" date="2018-07" db="EMBL/GenBank/DDBJ databases">
        <title>Genomic Encyclopedia of Type Strains, Phase III (KMG-III): the genomes of soil and plant-associated and newly described type strains.</title>
        <authorList>
            <person name="Whitman W."/>
        </authorList>
    </citation>
    <scope>NUCLEOTIDE SEQUENCE [LARGE SCALE GENOMIC DNA]</scope>
    <source>
        <strain evidence="2 3">31-25a</strain>
    </source>
</reference>
<dbReference type="OrthoDB" id="38641at2"/>
<sequence length="675" mass="70895">MATDKEGLILTLEARTAQLERQMKNASKITGREFKSMERQAKVSADRVGNAFKGTSGVIAGAFAGIGALKGAQALIDTSTRISNALKVAGLSGEQLNVVYDSLFASAQKNAAPIEDLVTLYGRASQSAKDLGVSQQELLKFTDNVALSLRVGGTSAAEASGALLQLSQALGNGVVQAEEYNSLLDGAQPLLQATAAGLKEAGGSVSALTRLVKDGKVSSEAFFRAFEAGASTLQDKVGGSQLTVSQGFTRLQNILIDTARQFDNNSDAAQLLAQTIDRMARAMKESGNIINSLVGPLQTLHGWVSAVTTAALEMSAAFGAATGLDEVGRSLGATPYRSDRQIQQRINDAFGATATEDKPGTTLDVTGGKPIRPVSLDDYKVPAKATKAKGTPAVKKTADSRFNDDIQATKDRTAALAEETAMVGKGYEAQERRRMALDLEQSALADLREEARRKGQTDLESIKLSDDQKAKIDEVSAAYANQANELRKVQDAQDKSEQAAGEFYDTFKSGAIDAITGAKSLGDALSDLAKKLGDMLLNQAFDSLFKPASSNDAGGSFGNIFSGLGKIMGFAGGTNNAPGGLAWVGEKGPELMNVPKGAQIIPNHRLTAPSMPPLRAAGSGGQSVVVHFNPTIDNRGASVEAVARTEQALAQMRRELPATIVATVRKANQSNVKLR</sequence>
<organism evidence="2 3">
    <name type="scientific">Phyllobacterium bourgognense</name>
    <dbReference type="NCBI Taxonomy" id="314236"/>
    <lineage>
        <taxon>Bacteria</taxon>
        <taxon>Pseudomonadati</taxon>
        <taxon>Pseudomonadota</taxon>
        <taxon>Alphaproteobacteria</taxon>
        <taxon>Hyphomicrobiales</taxon>
        <taxon>Phyllobacteriaceae</taxon>
        <taxon>Phyllobacterium</taxon>
    </lineage>
</organism>
<dbReference type="Proteomes" id="UP000253324">
    <property type="component" value="Unassembled WGS sequence"/>
</dbReference>
<evidence type="ECO:0000313" key="2">
    <source>
        <dbReference type="EMBL" id="RCW80931.1"/>
    </source>
</evidence>
<accession>A0A368YL16</accession>
<protein>
    <submittedName>
        <fullName evidence="2">Tape measure domain-containing protein</fullName>
    </submittedName>
</protein>